<dbReference type="InterPro" id="IPR039422">
    <property type="entry name" value="MarR/SlyA-like"/>
</dbReference>
<sequence>MRAGEQDGITLDSTYFVAFELMHRALKSGLKSASDLSITQYRALVKLLGVSPNMLGQSDLGEMLGAKPNVMTQALNALEARGLAKRARDDRDGRSRSVGITQAGVAHVASVNDSIVRQLYARFPTDDPTYRRILEASIIAGAAIDPPLSPEAARRFPASRTLVSFELIRHMMEKNLESACGASYHECRIMQRLDEEGGPLRIGDLAEALQLSVVNVARCVDRLAERGWVERMRSPRDRKAVFAVVTESGALQQRIIARTVDDMGRTQLWGKLGPEHRKAIAQVGSVVFADLQTRKEVERKAALDLLAPL</sequence>
<dbReference type="InterPro" id="IPR023187">
    <property type="entry name" value="Tscrpt_reg_MarR-type_CS"/>
</dbReference>
<name>A0A3N0BJJ6_9ACTN</name>
<keyword evidence="3" id="KW-0804">Transcription</keyword>
<dbReference type="InterPro" id="IPR036390">
    <property type="entry name" value="WH_DNA-bd_sf"/>
</dbReference>
<evidence type="ECO:0000259" key="4">
    <source>
        <dbReference type="PROSITE" id="PS50995"/>
    </source>
</evidence>
<gene>
    <name evidence="5" type="ORF">DMP08_02270</name>
</gene>
<dbReference type="PANTHER" id="PTHR33164:SF99">
    <property type="entry name" value="MARR FAMILY REGULATORY PROTEIN"/>
    <property type="match status" value="1"/>
</dbReference>
<evidence type="ECO:0000313" key="6">
    <source>
        <dbReference type="Proteomes" id="UP000278632"/>
    </source>
</evidence>
<dbReference type="PRINTS" id="PR00598">
    <property type="entry name" value="HTHMARR"/>
</dbReference>
<dbReference type="InterPro" id="IPR036388">
    <property type="entry name" value="WH-like_DNA-bd_sf"/>
</dbReference>
<dbReference type="GO" id="GO:0006950">
    <property type="term" value="P:response to stress"/>
    <property type="evidence" value="ECO:0007669"/>
    <property type="project" value="TreeGrafter"/>
</dbReference>
<dbReference type="PANTHER" id="PTHR33164">
    <property type="entry name" value="TRANSCRIPTIONAL REGULATOR, MARR FAMILY"/>
    <property type="match status" value="1"/>
</dbReference>
<dbReference type="PROSITE" id="PS50995">
    <property type="entry name" value="HTH_MARR_2"/>
    <property type="match status" value="2"/>
</dbReference>
<dbReference type="GO" id="GO:0003677">
    <property type="term" value="F:DNA binding"/>
    <property type="evidence" value="ECO:0007669"/>
    <property type="project" value="UniProtKB-KW"/>
</dbReference>
<keyword evidence="6" id="KW-1185">Reference proteome</keyword>
<evidence type="ECO:0000313" key="5">
    <source>
        <dbReference type="EMBL" id="RNL48452.1"/>
    </source>
</evidence>
<evidence type="ECO:0000256" key="2">
    <source>
        <dbReference type="ARBA" id="ARBA00023125"/>
    </source>
</evidence>
<dbReference type="SMART" id="SM00347">
    <property type="entry name" value="HTH_MARR"/>
    <property type="match status" value="2"/>
</dbReference>
<feature type="domain" description="HTH marR-type" evidence="4">
    <location>
        <begin position="12"/>
        <end position="140"/>
    </location>
</feature>
<reference evidence="6" key="1">
    <citation type="submission" date="2018-05" db="EMBL/GenBank/DDBJ databases">
        <title>Genome Sequencing of selected type strains of the family Eggerthellaceae.</title>
        <authorList>
            <person name="Danylec N."/>
            <person name="Stoll D.A."/>
            <person name="Doetsch A."/>
            <person name="Huch M."/>
        </authorList>
    </citation>
    <scope>NUCLEOTIDE SEQUENCE [LARGE SCALE GENOMIC DNA]</scope>
    <source>
        <strain evidence="6">DSM 16106</strain>
    </source>
</reference>
<evidence type="ECO:0000256" key="3">
    <source>
        <dbReference type="ARBA" id="ARBA00023163"/>
    </source>
</evidence>
<dbReference type="Pfam" id="PF01047">
    <property type="entry name" value="MarR"/>
    <property type="match status" value="1"/>
</dbReference>
<keyword evidence="1" id="KW-0805">Transcription regulation</keyword>
<proteinExistence type="predicted"/>
<dbReference type="Pfam" id="PF12802">
    <property type="entry name" value="MarR_2"/>
    <property type="match status" value="1"/>
</dbReference>
<dbReference type="AlphaFoldDB" id="A0A3N0BJJ6"/>
<dbReference type="RefSeq" id="WP_123191369.1">
    <property type="nucleotide sequence ID" value="NZ_QICD01000002.1"/>
</dbReference>
<dbReference type="GO" id="GO:0003700">
    <property type="term" value="F:DNA-binding transcription factor activity"/>
    <property type="evidence" value="ECO:0007669"/>
    <property type="project" value="InterPro"/>
</dbReference>
<dbReference type="SUPFAM" id="SSF46785">
    <property type="entry name" value="Winged helix' DNA-binding domain"/>
    <property type="match status" value="2"/>
</dbReference>
<accession>A0A3N0BJJ6</accession>
<protein>
    <submittedName>
        <fullName evidence="5">MarR family transcriptional regulator</fullName>
    </submittedName>
</protein>
<keyword evidence="2" id="KW-0238">DNA-binding</keyword>
<dbReference type="EMBL" id="QICD01000002">
    <property type="protein sequence ID" value="RNL48452.1"/>
    <property type="molecule type" value="Genomic_DNA"/>
</dbReference>
<organism evidence="5 6">
    <name type="scientific">Paraeggerthella hongkongensis</name>
    <dbReference type="NCBI Taxonomy" id="230658"/>
    <lineage>
        <taxon>Bacteria</taxon>
        <taxon>Bacillati</taxon>
        <taxon>Actinomycetota</taxon>
        <taxon>Coriobacteriia</taxon>
        <taxon>Eggerthellales</taxon>
        <taxon>Eggerthellaceae</taxon>
        <taxon>Paraeggerthella</taxon>
    </lineage>
</organism>
<dbReference type="Gene3D" id="1.10.10.10">
    <property type="entry name" value="Winged helix-like DNA-binding domain superfamily/Winged helix DNA-binding domain"/>
    <property type="match status" value="2"/>
</dbReference>
<evidence type="ECO:0000256" key="1">
    <source>
        <dbReference type="ARBA" id="ARBA00023015"/>
    </source>
</evidence>
<feature type="domain" description="HTH marR-type" evidence="4">
    <location>
        <begin position="145"/>
        <end position="309"/>
    </location>
</feature>
<dbReference type="OrthoDB" id="3237509at2"/>
<comment type="caution">
    <text evidence="5">The sequence shown here is derived from an EMBL/GenBank/DDBJ whole genome shotgun (WGS) entry which is preliminary data.</text>
</comment>
<dbReference type="Proteomes" id="UP000278632">
    <property type="component" value="Unassembled WGS sequence"/>
</dbReference>
<dbReference type="InterPro" id="IPR000835">
    <property type="entry name" value="HTH_MarR-typ"/>
</dbReference>
<dbReference type="PROSITE" id="PS01117">
    <property type="entry name" value="HTH_MARR_1"/>
    <property type="match status" value="1"/>
</dbReference>